<protein>
    <submittedName>
        <fullName evidence="1">12776_t:CDS:1</fullName>
    </submittedName>
</protein>
<organism evidence="1 2">
    <name type="scientific">Racocetra persica</name>
    <dbReference type="NCBI Taxonomy" id="160502"/>
    <lineage>
        <taxon>Eukaryota</taxon>
        <taxon>Fungi</taxon>
        <taxon>Fungi incertae sedis</taxon>
        <taxon>Mucoromycota</taxon>
        <taxon>Glomeromycotina</taxon>
        <taxon>Glomeromycetes</taxon>
        <taxon>Diversisporales</taxon>
        <taxon>Gigasporaceae</taxon>
        <taxon>Racocetra</taxon>
    </lineage>
</organism>
<dbReference type="Proteomes" id="UP000789920">
    <property type="component" value="Unassembled WGS sequence"/>
</dbReference>
<gene>
    <name evidence="1" type="ORF">RPERSI_LOCUS21338</name>
</gene>
<reference evidence="1" key="1">
    <citation type="submission" date="2021-06" db="EMBL/GenBank/DDBJ databases">
        <authorList>
            <person name="Kallberg Y."/>
            <person name="Tangrot J."/>
            <person name="Rosling A."/>
        </authorList>
    </citation>
    <scope>NUCLEOTIDE SEQUENCE</scope>
    <source>
        <strain evidence="1">MA461A</strain>
    </source>
</reference>
<proteinExistence type="predicted"/>
<evidence type="ECO:0000313" key="2">
    <source>
        <dbReference type="Proteomes" id="UP000789920"/>
    </source>
</evidence>
<dbReference type="EMBL" id="CAJVQC010062285">
    <property type="protein sequence ID" value="CAG8802520.1"/>
    <property type="molecule type" value="Genomic_DNA"/>
</dbReference>
<comment type="caution">
    <text evidence="1">The sequence shown here is derived from an EMBL/GenBank/DDBJ whole genome shotgun (WGS) entry which is preliminary data.</text>
</comment>
<feature type="non-terminal residue" evidence="1">
    <location>
        <position position="216"/>
    </location>
</feature>
<evidence type="ECO:0000313" key="1">
    <source>
        <dbReference type="EMBL" id="CAG8802520.1"/>
    </source>
</evidence>
<keyword evidence="2" id="KW-1185">Reference proteome</keyword>
<sequence>MSSLHQRLLLEVKKVFFTKLTWKEPFASQIISDSSEIEPKFKMQPLCCQFFQKRCRRFVSSFIEHQAEAPPEKLSTLEDSWNNLAFGPDYAESQNEGTYVTNVIKPMIRASLKDIPYGSSLFVKKFHELMRSECSRLFCSEQKQVDDEVKVWRETNDDLYWTRKTLKPDRSEFGIGVLVAGNILHLNVLIRDEADIHRYYHLRSAKTPVQFANAVI</sequence>
<accession>A0ACA9RNF4</accession>
<name>A0ACA9RNF4_9GLOM</name>